<evidence type="ECO:0000313" key="4">
    <source>
        <dbReference type="Proteomes" id="UP001059209"/>
    </source>
</evidence>
<accession>A0ABY5Y8D7</accession>
<dbReference type="PANTHER" id="PTHR43698">
    <property type="entry name" value="RIBD C-TERMINAL DOMAIN CONTAINING PROTEIN"/>
    <property type="match status" value="1"/>
</dbReference>
<dbReference type="InterPro" id="IPR014710">
    <property type="entry name" value="RmlC-like_jellyroll"/>
</dbReference>
<evidence type="ECO:0000259" key="2">
    <source>
        <dbReference type="Pfam" id="PF07883"/>
    </source>
</evidence>
<dbReference type="Gene3D" id="2.60.120.10">
    <property type="entry name" value="Jelly Rolls"/>
    <property type="match status" value="1"/>
</dbReference>
<protein>
    <submittedName>
        <fullName evidence="3">Cupin domain-containing protein</fullName>
    </submittedName>
</protein>
<feature type="chain" id="PRO_5045504404" evidence="1">
    <location>
        <begin position="19"/>
        <end position="156"/>
    </location>
</feature>
<organism evidence="3 4">
    <name type="scientific">Maribacter litopenaei</name>
    <dbReference type="NCBI Taxonomy" id="2976127"/>
    <lineage>
        <taxon>Bacteria</taxon>
        <taxon>Pseudomonadati</taxon>
        <taxon>Bacteroidota</taxon>
        <taxon>Flavobacteriia</taxon>
        <taxon>Flavobacteriales</taxon>
        <taxon>Flavobacteriaceae</taxon>
        <taxon>Maribacter</taxon>
    </lineage>
</organism>
<feature type="signal peptide" evidence="1">
    <location>
        <begin position="1"/>
        <end position="18"/>
    </location>
</feature>
<dbReference type="Pfam" id="PF07883">
    <property type="entry name" value="Cupin_2"/>
    <property type="match status" value="1"/>
</dbReference>
<reference evidence="3" key="1">
    <citation type="submission" date="2022-09" db="EMBL/GenBank/DDBJ databases">
        <title>Maribacter litopenaei sp. nov., isolated from the intestinal tract of the Pacific White Shrimp, Litopenaeus vannamei.</title>
        <authorList>
            <person name="Kim S.Y."/>
            <person name="Hwang C.Y."/>
        </authorList>
    </citation>
    <scope>NUCLEOTIDE SEQUENCE</scope>
    <source>
        <strain evidence="3">HL-LV01</strain>
    </source>
</reference>
<dbReference type="InterPro" id="IPR011051">
    <property type="entry name" value="RmlC_Cupin_sf"/>
</dbReference>
<evidence type="ECO:0000313" key="3">
    <source>
        <dbReference type="EMBL" id="UWX54524.1"/>
    </source>
</evidence>
<dbReference type="EMBL" id="CP104205">
    <property type="protein sequence ID" value="UWX54524.1"/>
    <property type="molecule type" value="Genomic_DNA"/>
</dbReference>
<dbReference type="Proteomes" id="UP001059209">
    <property type="component" value="Chromosome"/>
</dbReference>
<feature type="domain" description="Cupin type-2" evidence="2">
    <location>
        <begin position="64"/>
        <end position="130"/>
    </location>
</feature>
<keyword evidence="1" id="KW-0732">Signal</keyword>
<dbReference type="CDD" id="cd02233">
    <property type="entry name" value="cupin_HNL-like"/>
    <property type="match status" value="1"/>
</dbReference>
<dbReference type="PANTHER" id="PTHR43698:SF1">
    <property type="entry name" value="BLL4564 PROTEIN"/>
    <property type="match status" value="1"/>
</dbReference>
<proteinExistence type="predicted"/>
<dbReference type="RefSeq" id="WP_260572383.1">
    <property type="nucleotide sequence ID" value="NZ_CP104205.1"/>
</dbReference>
<sequence length="156" mass="17794">MKYVVYLFVLFFSFGISAQDSEYPISSYLTEGIKAPNTHYIGEAWLNGIIHDDAELGYNITKATFKANSTLDWHKHETPQVLIIVDGEGYYQERGKEPVILKEGDVIRCAKDTEHWHSSSKNKDVTYLALYGGNSPTTWTEVLTQEYYDSVAEKLQ</sequence>
<dbReference type="SUPFAM" id="SSF51182">
    <property type="entry name" value="RmlC-like cupins"/>
    <property type="match status" value="1"/>
</dbReference>
<evidence type="ECO:0000256" key="1">
    <source>
        <dbReference type="SAM" id="SignalP"/>
    </source>
</evidence>
<dbReference type="InterPro" id="IPR047263">
    <property type="entry name" value="HNL-like_cupin"/>
</dbReference>
<dbReference type="InterPro" id="IPR013096">
    <property type="entry name" value="Cupin_2"/>
</dbReference>
<keyword evidence="4" id="KW-1185">Reference proteome</keyword>
<name>A0ABY5Y8D7_9FLAO</name>
<gene>
    <name evidence="3" type="ORF">NYZ99_16670</name>
</gene>